<comment type="caution">
    <text evidence="9">The sequence shown here is derived from an EMBL/GenBank/DDBJ whole genome shotgun (WGS) entry which is preliminary data.</text>
</comment>
<evidence type="ECO:0000256" key="2">
    <source>
        <dbReference type="ARBA" id="ARBA00006528"/>
    </source>
</evidence>
<keyword evidence="3 7" id="KW-0812">Transmembrane</keyword>
<dbReference type="InterPro" id="IPR038770">
    <property type="entry name" value="Na+/solute_symporter_sf"/>
</dbReference>
<dbReference type="Gene3D" id="1.20.1530.20">
    <property type="match status" value="1"/>
</dbReference>
<evidence type="ECO:0000256" key="3">
    <source>
        <dbReference type="ARBA" id="ARBA00022692"/>
    </source>
</evidence>
<evidence type="ECO:0000256" key="5">
    <source>
        <dbReference type="ARBA" id="ARBA00022989"/>
    </source>
</evidence>
<feature type="chain" id="PRO_5025441083" evidence="8">
    <location>
        <begin position="28"/>
        <end position="535"/>
    </location>
</feature>
<reference evidence="9 10" key="1">
    <citation type="submission" date="2019-12" db="EMBL/GenBank/DDBJ databases">
        <title>Chromosome-level assembly of the Caenorhabditis remanei genome.</title>
        <authorList>
            <person name="Teterina A.A."/>
            <person name="Willis J.H."/>
            <person name="Phillips P.C."/>
        </authorList>
    </citation>
    <scope>NUCLEOTIDE SEQUENCE [LARGE SCALE GENOMIC DNA]</scope>
    <source>
        <strain evidence="9 10">PX506</strain>
        <tissue evidence="9">Whole organism</tissue>
    </source>
</reference>
<evidence type="ECO:0000256" key="7">
    <source>
        <dbReference type="SAM" id="Phobius"/>
    </source>
</evidence>
<feature type="transmembrane region" description="Helical" evidence="7">
    <location>
        <begin position="439"/>
        <end position="465"/>
    </location>
</feature>
<keyword evidence="8" id="KW-0732">Signal</keyword>
<name>A0A6A5GYN7_CAERE</name>
<dbReference type="PANTHER" id="PTHR10361:SF28">
    <property type="entry name" value="P3 PROTEIN-RELATED"/>
    <property type="match status" value="1"/>
</dbReference>
<keyword evidence="6 7" id="KW-0472">Membrane</keyword>
<feature type="transmembrane region" description="Helical" evidence="7">
    <location>
        <begin position="276"/>
        <end position="298"/>
    </location>
</feature>
<evidence type="ECO:0000256" key="4">
    <source>
        <dbReference type="ARBA" id="ARBA00022847"/>
    </source>
</evidence>
<dbReference type="GeneID" id="9805839"/>
<feature type="transmembrane region" description="Helical" evidence="7">
    <location>
        <begin position="348"/>
        <end position="368"/>
    </location>
</feature>
<feature type="transmembrane region" description="Helical" evidence="7">
    <location>
        <begin position="243"/>
        <end position="264"/>
    </location>
</feature>
<dbReference type="Pfam" id="PF01758">
    <property type="entry name" value="SBF"/>
    <property type="match status" value="1"/>
</dbReference>
<keyword evidence="4" id="KW-0769">Symport</keyword>
<sequence length="535" mass="59135">MGHISGKQCPMVLFIRLLLQLSSSVSAELSRSMSVSYSTPLVRDLEESGSAQVNVTLQFPRDDFETDNIEKYLFNVDSFHPEIATATDYTSKLKREQFQLSANNQFYETETIITVNGNLLGKTAMKMRLVSIDEKTWNGKRWNETSDIQMDPRLKSEEMDSVLDVWVVRSKSSRRWTFIFVVSVVILISICNVMMGCELDIDSVIATLKKPVAPAIGLFAQFIIMPLLSYLIAYAIFMPRGLYSMALGLFVTGCSPGGGASNFWTLLLDGNLNLSVTMTFISTICSLVMMPAWLYFLGHPFLQGFNSNAVIKVPYGKIASQLVTLIIPLLIGIAIKKWKPEWAARARLLMRPFVIFVMIFVVAFGSITNLYMFRMLTGPALIGGLALPWCGFMFGCFTALLTKRKPEDVTAIAVETGIQNTGIAILLLKASFDQPDADIGALIPVIVAAFTPGPLLLGAAVHLTFKALRNRRQKSTSDSDSIEKQSVELIDASKLSESQKLNIASNSTTILPNDQYESLLDRTPELPAAAVIVQQ</sequence>
<dbReference type="PANTHER" id="PTHR10361">
    <property type="entry name" value="SODIUM-BILE ACID COTRANSPORTER"/>
    <property type="match status" value="1"/>
</dbReference>
<accession>A0A6A5GYN7</accession>
<feature type="transmembrane region" description="Helical" evidence="7">
    <location>
        <begin position="176"/>
        <end position="195"/>
    </location>
</feature>
<evidence type="ECO:0000313" key="9">
    <source>
        <dbReference type="EMBL" id="KAF1759644.1"/>
    </source>
</evidence>
<dbReference type="RefSeq" id="XP_003094815.2">
    <property type="nucleotide sequence ID" value="XM_003094767.2"/>
</dbReference>
<proteinExistence type="inferred from homology"/>
<evidence type="ECO:0000313" key="10">
    <source>
        <dbReference type="Proteomes" id="UP000483820"/>
    </source>
</evidence>
<keyword evidence="5 7" id="KW-1133">Transmembrane helix</keyword>
<feature type="transmembrane region" description="Helical" evidence="7">
    <location>
        <begin position="216"/>
        <end position="237"/>
    </location>
</feature>
<gene>
    <name evidence="9" type="ORF">GCK72_016111</name>
</gene>
<comment type="subcellular location">
    <subcellularLocation>
        <location evidence="1">Membrane</location>
        <topology evidence="1">Multi-pass membrane protein</topology>
    </subcellularLocation>
</comment>
<feature type="signal peptide" evidence="8">
    <location>
        <begin position="1"/>
        <end position="27"/>
    </location>
</feature>
<dbReference type="EMBL" id="WUAV01000004">
    <property type="protein sequence ID" value="KAF1759644.1"/>
    <property type="molecule type" value="Genomic_DNA"/>
</dbReference>
<feature type="transmembrane region" description="Helical" evidence="7">
    <location>
        <begin position="380"/>
        <end position="402"/>
    </location>
</feature>
<evidence type="ECO:0000256" key="8">
    <source>
        <dbReference type="SAM" id="SignalP"/>
    </source>
</evidence>
<evidence type="ECO:0000256" key="1">
    <source>
        <dbReference type="ARBA" id="ARBA00004141"/>
    </source>
</evidence>
<evidence type="ECO:0000256" key="6">
    <source>
        <dbReference type="ARBA" id="ARBA00023136"/>
    </source>
</evidence>
<dbReference type="InterPro" id="IPR002657">
    <property type="entry name" value="BilAc:Na_symport/Acr3"/>
</dbReference>
<dbReference type="InterPro" id="IPR004710">
    <property type="entry name" value="Bilac:Na_transpt"/>
</dbReference>
<organism evidence="9 10">
    <name type="scientific">Caenorhabditis remanei</name>
    <name type="common">Caenorhabditis vulgaris</name>
    <dbReference type="NCBI Taxonomy" id="31234"/>
    <lineage>
        <taxon>Eukaryota</taxon>
        <taxon>Metazoa</taxon>
        <taxon>Ecdysozoa</taxon>
        <taxon>Nematoda</taxon>
        <taxon>Chromadorea</taxon>
        <taxon>Rhabditida</taxon>
        <taxon>Rhabditina</taxon>
        <taxon>Rhabditomorpha</taxon>
        <taxon>Rhabditoidea</taxon>
        <taxon>Rhabditidae</taxon>
        <taxon>Peloderinae</taxon>
        <taxon>Caenorhabditis</taxon>
    </lineage>
</organism>
<dbReference type="GO" id="GO:0015293">
    <property type="term" value="F:symporter activity"/>
    <property type="evidence" value="ECO:0007669"/>
    <property type="project" value="UniProtKB-KW"/>
</dbReference>
<comment type="similarity">
    <text evidence="2">Belongs to the bile acid:sodium symporter (BASS) (TC 2.A.28) family.</text>
</comment>
<dbReference type="KEGG" id="crq:GCK72_016111"/>
<dbReference type="AlphaFoldDB" id="A0A6A5GYN7"/>
<dbReference type="Proteomes" id="UP000483820">
    <property type="component" value="Chromosome IV"/>
</dbReference>
<feature type="transmembrane region" description="Helical" evidence="7">
    <location>
        <begin position="318"/>
        <end position="336"/>
    </location>
</feature>
<dbReference type="CTD" id="9805839"/>
<dbReference type="GO" id="GO:0016020">
    <property type="term" value="C:membrane"/>
    <property type="evidence" value="ECO:0007669"/>
    <property type="project" value="UniProtKB-SubCell"/>
</dbReference>
<protein>
    <submittedName>
        <fullName evidence="9">Uncharacterized protein</fullName>
    </submittedName>
</protein>
<keyword evidence="4" id="KW-0813">Transport</keyword>